<organism evidence="1 2">
    <name type="scientific">Cuscuta campestris</name>
    <dbReference type="NCBI Taxonomy" id="132261"/>
    <lineage>
        <taxon>Eukaryota</taxon>
        <taxon>Viridiplantae</taxon>
        <taxon>Streptophyta</taxon>
        <taxon>Embryophyta</taxon>
        <taxon>Tracheophyta</taxon>
        <taxon>Spermatophyta</taxon>
        <taxon>Magnoliopsida</taxon>
        <taxon>eudicotyledons</taxon>
        <taxon>Gunneridae</taxon>
        <taxon>Pentapetalae</taxon>
        <taxon>asterids</taxon>
        <taxon>lamiids</taxon>
        <taxon>Solanales</taxon>
        <taxon>Convolvulaceae</taxon>
        <taxon>Cuscuteae</taxon>
        <taxon>Cuscuta</taxon>
        <taxon>Cuscuta subgen. Grammica</taxon>
        <taxon>Cuscuta sect. Cleistogrammica</taxon>
    </lineage>
</organism>
<name>A0A484MSL9_9ASTE</name>
<accession>A0A484MSL9</accession>
<dbReference type="EMBL" id="OOIL02004480">
    <property type="protein sequence ID" value="VFQ91922.1"/>
    <property type="molecule type" value="Genomic_DNA"/>
</dbReference>
<protein>
    <submittedName>
        <fullName evidence="1">Uncharacterized protein</fullName>
    </submittedName>
</protein>
<dbReference type="AlphaFoldDB" id="A0A484MSL9"/>
<proteinExistence type="predicted"/>
<evidence type="ECO:0000313" key="1">
    <source>
        <dbReference type="EMBL" id="VFQ91922.1"/>
    </source>
</evidence>
<keyword evidence="2" id="KW-1185">Reference proteome</keyword>
<sequence length="128" mass="14792">MGFRHGYGQSSLYYQGLGLAPGFVLARALSTRKVARKTSKHTRESVYSHACLSFRDDYYDNYFMTHPDEYILTPEVMRGADRAWPSLADGVKAAYFVEAKKRLADGDEVCYYIQHNQAYMDQLYTYML</sequence>
<gene>
    <name evidence="1" type="ORF">CCAM_LOCUS33698</name>
</gene>
<reference evidence="1 2" key="1">
    <citation type="submission" date="2018-04" db="EMBL/GenBank/DDBJ databases">
        <authorList>
            <person name="Vogel A."/>
        </authorList>
    </citation>
    <scope>NUCLEOTIDE SEQUENCE [LARGE SCALE GENOMIC DNA]</scope>
</reference>
<evidence type="ECO:0000313" key="2">
    <source>
        <dbReference type="Proteomes" id="UP000595140"/>
    </source>
</evidence>
<dbReference type="Proteomes" id="UP000595140">
    <property type="component" value="Unassembled WGS sequence"/>
</dbReference>